<feature type="compositionally biased region" description="Basic and acidic residues" evidence="2">
    <location>
        <begin position="1284"/>
        <end position="1293"/>
    </location>
</feature>
<feature type="region of interest" description="Disordered" evidence="2">
    <location>
        <begin position="180"/>
        <end position="202"/>
    </location>
</feature>
<dbReference type="Pfam" id="PF00090">
    <property type="entry name" value="TSP_1"/>
    <property type="match status" value="1"/>
</dbReference>
<dbReference type="SUPFAM" id="SSF82895">
    <property type="entry name" value="TSP-1 type 1 repeat"/>
    <property type="match status" value="1"/>
</dbReference>
<keyword evidence="1" id="KW-1015">Disulfide bond</keyword>
<evidence type="ECO:0000259" key="4">
    <source>
        <dbReference type="PROSITE" id="PS50234"/>
    </source>
</evidence>
<feature type="compositionally biased region" description="Polar residues" evidence="2">
    <location>
        <begin position="1153"/>
        <end position="1180"/>
    </location>
</feature>
<dbReference type="SMART" id="SM00209">
    <property type="entry name" value="TSP1"/>
    <property type="match status" value="1"/>
</dbReference>
<feature type="region of interest" description="Disordered" evidence="2">
    <location>
        <begin position="1276"/>
        <end position="1455"/>
    </location>
</feature>
<evidence type="ECO:0000313" key="5">
    <source>
        <dbReference type="EMBL" id="KAJ7380722.1"/>
    </source>
</evidence>
<feature type="compositionally biased region" description="Polar residues" evidence="2">
    <location>
        <begin position="892"/>
        <end position="912"/>
    </location>
</feature>
<dbReference type="OrthoDB" id="5957154at2759"/>
<evidence type="ECO:0000313" key="6">
    <source>
        <dbReference type="Proteomes" id="UP001163046"/>
    </source>
</evidence>
<evidence type="ECO:0000256" key="1">
    <source>
        <dbReference type="ARBA" id="ARBA00023157"/>
    </source>
</evidence>
<feature type="region of interest" description="Disordered" evidence="2">
    <location>
        <begin position="692"/>
        <end position="821"/>
    </location>
</feature>
<dbReference type="FunFam" id="2.20.100.10:FF:000001">
    <property type="entry name" value="semaphorin-5A isoform X1"/>
    <property type="match status" value="1"/>
</dbReference>
<organism evidence="5 6">
    <name type="scientific">Desmophyllum pertusum</name>
    <dbReference type="NCBI Taxonomy" id="174260"/>
    <lineage>
        <taxon>Eukaryota</taxon>
        <taxon>Metazoa</taxon>
        <taxon>Cnidaria</taxon>
        <taxon>Anthozoa</taxon>
        <taxon>Hexacorallia</taxon>
        <taxon>Scleractinia</taxon>
        <taxon>Caryophylliina</taxon>
        <taxon>Caryophylliidae</taxon>
        <taxon>Desmophyllum</taxon>
    </lineage>
</organism>
<evidence type="ECO:0000256" key="3">
    <source>
        <dbReference type="SAM" id="SignalP"/>
    </source>
</evidence>
<dbReference type="PANTHER" id="PTHR24020">
    <property type="entry name" value="COLLAGEN ALPHA"/>
    <property type="match status" value="1"/>
</dbReference>
<dbReference type="EMBL" id="MU826352">
    <property type="protein sequence ID" value="KAJ7380722.1"/>
    <property type="molecule type" value="Genomic_DNA"/>
</dbReference>
<feature type="compositionally biased region" description="Basic and acidic residues" evidence="2">
    <location>
        <begin position="652"/>
        <end position="665"/>
    </location>
</feature>
<name>A0A9W9ZFL2_9CNID</name>
<feature type="region of interest" description="Disordered" evidence="2">
    <location>
        <begin position="649"/>
        <end position="671"/>
    </location>
</feature>
<keyword evidence="6" id="KW-1185">Reference proteome</keyword>
<sequence>MWAIVFLLVNVIWNKVDARYINIFHKGKATSRDDAEFAKLEKRQQITGELEINGKKFGSLGCWRDAWTRGLPTLEGEHYLLMDPNYKGRRHALFKCARAAVDKGLKVFGIENGGQCFASAEGEKQYRKYGVSKECKVDGKGGPWSLQVYSFADPRKTINGDYSEWSPWTQCSKSCTGGVRRRMRKCSNPPPSNGGQDCRSLGPSVESQDCNVKLCSEKFTVGTPESHTARSINGAQVRQFTGAGSHSPLPPKNSGQNGGNQEEYQTNNQHMGQPIDQKQHNGFNSNSNPNKVEEKYIPMSREGVKNFKQVASFQKSVSNPGQVSDNAKEKDTSKSPGIPNKDLAVEGNALKQPMPSSANPLPLRHEKGHTQVWSENLKPSVHDHALWKDEKGSYPSASASTKLNTPPSNHMGPVEGAFQIQKTKEPSMSENSINGGYNELGQALKETNGRVDDGSITSPSNGEYDHIKSNKMNAAENAQNPKAVALIGEPLKARKPGFPTEKAAGFDNQEQKFPQQHSDNFENSLGYNHGIETKPNGKNTPTQFHTFHRMDNHPEDWVSEYNKPPATMKENFQHASTDSSHMPVKGDGSTSSLLQSSTKEKQTTLATSNKADFSKGQEPHEHPIAALQEKPMASILSSKAIKQVNGFTQQKLSDKEKQHLGKKPAEASPMSNKFKGPFPQHGGQVGNSNHFSTTGNALSMTKENPTGGMSPQQEHKLQLHQTTEGDQNGKVESHQEQAPNEGEPVPMMDLTKGGALSGTDYGPTTEEGFPGPSEDAGMHSQSQGDAGDYGPENGDGFTNQPGEDTGGQSQPMPDAIQQSRPTYDNEAIQGISDLAQKEDQNILQQVNSAGQAGSDGGMGVGYDDNGMSQAYTGETSKGENQDELERTEDEMTTQGLTKQEESNSSLVSNGQSQERYKNLASDYYDTEPAEDCLCPKKECSAKADVAFLVDGSANIPLPYYARVLEFIKIFSRGFDKSNTHVGLMAYGDNVKTALNLKGINDFKEFDDAVNIAPYIGGKAFTGNALLQMKTALFAISGRQDAPRALILLSSGGSADDVVAPGEELRDSGVKVTAIGLGKQANVRELINIASEPKSEHVFTAFLDTLPNAMDDIIQGVCRDVMGIVRDRQLPCTCETYNGQVGPSSDYSKESPNKEAQSTGPNPQQDNGLSQNNEQSESTRIPYSQGENLSHQFQAQASYHHDNNTEDSQLTDASNRPKEEVHLVYNQQGEHPNGVSRRPAEIVSSGYDLSEIDSRNEQHSQNHGAVAGELNHEGRLMDTQGQQSRPREEHHAAVTEDESREEEEENSIGTDDYSTGSEEGRKFHNGGQNEREDNTHEYVNGSEVQRFAAGLPEHYQPHGNADGYKADTSSEKPLTQDTSRENANKQSPRVHDTLNGTHGPQGDSFPSTTFSHERVQGSGSHVHPTFVPSPSEDNRGEKPFEEANYPEGYSKEQGELSSDYKVPAKVIAVGKAAENYKSGAQEEDRHECGRVHLGVVLDSSASEGHGKPQATKMMDLAKQVSHLFPVSPDGNSVGMVVYGGSPQPSVVHFDKFLDQKSMDEAIDNASNPSLEIRIGKALTLAQKHLFSQLSASKHNVLLLVTDGFSTDDVGRPAIELKRRGIEVFCLGVGSHVNKTQLDSIASEPTNNHVFLAPFNDADMLMERIQKEICQSATRSARLQTQRKCPSDLGFVIDGARSVEVLGKGNFKKMLEFVKNVSLGFHIAPEGTRVGAITYGTEPILEIPFNKSTSPKDLALAIENIKYPGTITMTGKALALANQKLFDKGSRINVPKVLVVLSEGSSRDNVQPSAQALHKAGVTVISVGLGQVYNTGELNDVASLPAAYHVIKAKFNQLQHKVNELQDKICQAKQIQNKSI</sequence>
<dbReference type="InterPro" id="IPR036383">
    <property type="entry name" value="TSP1_rpt_sf"/>
</dbReference>
<feature type="compositionally biased region" description="Polar residues" evidence="2">
    <location>
        <begin position="280"/>
        <end position="290"/>
    </location>
</feature>
<feature type="chain" id="PRO_5040813934" description="VWFA domain-containing protein" evidence="3">
    <location>
        <begin position="19"/>
        <end position="1874"/>
    </location>
</feature>
<feature type="region of interest" description="Disordered" evidence="2">
    <location>
        <begin position="572"/>
        <end position="619"/>
    </location>
</feature>
<feature type="compositionally biased region" description="Polar residues" evidence="2">
    <location>
        <begin position="1306"/>
        <end position="1316"/>
    </location>
</feature>
<keyword evidence="3" id="KW-0732">Signal</keyword>
<dbReference type="Proteomes" id="UP001163046">
    <property type="component" value="Unassembled WGS sequence"/>
</dbReference>
<feature type="compositionally biased region" description="Polar residues" evidence="2">
    <location>
        <begin position="866"/>
        <end position="875"/>
    </location>
</feature>
<feature type="compositionally biased region" description="Polar residues" evidence="2">
    <location>
        <begin position="588"/>
        <end position="611"/>
    </location>
</feature>
<gene>
    <name evidence="5" type="ORF">OS493_007095</name>
</gene>
<protein>
    <recommendedName>
        <fullName evidence="4">VWFA domain-containing protein</fullName>
    </recommendedName>
</protein>
<feature type="signal peptide" evidence="3">
    <location>
        <begin position="1"/>
        <end position="18"/>
    </location>
</feature>
<dbReference type="PANTHER" id="PTHR24020:SF20">
    <property type="entry name" value="PH DOMAIN-CONTAINING PROTEIN"/>
    <property type="match status" value="1"/>
</dbReference>
<reference evidence="5" key="1">
    <citation type="submission" date="2023-01" db="EMBL/GenBank/DDBJ databases">
        <title>Genome assembly of the deep-sea coral Lophelia pertusa.</title>
        <authorList>
            <person name="Herrera S."/>
            <person name="Cordes E."/>
        </authorList>
    </citation>
    <scope>NUCLEOTIDE SEQUENCE</scope>
    <source>
        <strain evidence="5">USNM1676648</strain>
        <tissue evidence="5">Polyp</tissue>
    </source>
</reference>
<feature type="region of interest" description="Disordered" evidence="2">
    <location>
        <begin position="849"/>
        <end position="912"/>
    </location>
</feature>
<feature type="region of interest" description="Disordered" evidence="2">
    <location>
        <begin position="240"/>
        <end position="291"/>
    </location>
</feature>
<evidence type="ECO:0000256" key="2">
    <source>
        <dbReference type="SAM" id="MobiDB-lite"/>
    </source>
</evidence>
<dbReference type="InterPro" id="IPR050525">
    <property type="entry name" value="ECM_Assembly_Org"/>
</dbReference>
<dbReference type="Gene3D" id="2.20.100.10">
    <property type="entry name" value="Thrombospondin type-1 (TSP1) repeat"/>
    <property type="match status" value="1"/>
</dbReference>
<dbReference type="SMART" id="SM00327">
    <property type="entry name" value="VWA"/>
    <property type="match status" value="3"/>
</dbReference>
<feature type="domain" description="VWFA" evidence="4">
    <location>
        <begin position="1491"/>
        <end position="1667"/>
    </location>
</feature>
<dbReference type="PROSITE" id="PS50092">
    <property type="entry name" value="TSP1"/>
    <property type="match status" value="1"/>
</dbReference>
<dbReference type="Gene3D" id="3.40.50.410">
    <property type="entry name" value="von Willebrand factor, type A domain"/>
    <property type="match status" value="3"/>
</dbReference>
<dbReference type="InterPro" id="IPR000884">
    <property type="entry name" value="TSP1_rpt"/>
</dbReference>
<feature type="region of interest" description="Disordered" evidence="2">
    <location>
        <begin position="1135"/>
        <end position="1180"/>
    </location>
</feature>
<feature type="compositionally biased region" description="Polar residues" evidence="2">
    <location>
        <begin position="253"/>
        <end position="271"/>
    </location>
</feature>
<proteinExistence type="predicted"/>
<feature type="domain" description="VWFA" evidence="4">
    <location>
        <begin position="1686"/>
        <end position="1863"/>
    </location>
</feature>
<feature type="compositionally biased region" description="Acidic residues" evidence="2">
    <location>
        <begin position="1294"/>
        <end position="1305"/>
    </location>
</feature>
<dbReference type="InterPro" id="IPR036465">
    <property type="entry name" value="vWFA_dom_sf"/>
</dbReference>
<comment type="caution">
    <text evidence="5">The sequence shown here is derived from an EMBL/GenBank/DDBJ whole genome shotgun (WGS) entry which is preliminary data.</text>
</comment>
<feature type="compositionally biased region" description="Polar residues" evidence="2">
    <location>
        <begin position="796"/>
        <end position="821"/>
    </location>
</feature>
<feature type="compositionally biased region" description="Polar residues" evidence="2">
    <location>
        <begin position="1135"/>
        <end position="1145"/>
    </location>
</feature>
<dbReference type="PROSITE" id="PS50234">
    <property type="entry name" value="VWFA"/>
    <property type="match status" value="3"/>
</dbReference>
<dbReference type="InterPro" id="IPR002035">
    <property type="entry name" value="VWF_A"/>
</dbReference>
<feature type="compositionally biased region" description="Basic and acidic residues" evidence="2">
    <location>
        <begin position="1431"/>
        <end position="1440"/>
    </location>
</feature>
<feature type="compositionally biased region" description="Polar residues" evidence="2">
    <location>
        <begin position="314"/>
        <end position="325"/>
    </location>
</feature>
<accession>A0A9W9ZFL2</accession>
<dbReference type="Pfam" id="PF00092">
    <property type="entry name" value="VWA"/>
    <property type="match status" value="3"/>
</dbReference>
<feature type="compositionally biased region" description="Polar residues" evidence="2">
    <location>
        <begin position="1393"/>
        <end position="1409"/>
    </location>
</feature>
<feature type="region of interest" description="Disordered" evidence="2">
    <location>
        <begin position="314"/>
        <end position="341"/>
    </location>
</feature>
<feature type="domain" description="VWFA" evidence="4">
    <location>
        <begin position="944"/>
        <end position="1116"/>
    </location>
</feature>
<dbReference type="SUPFAM" id="SSF53300">
    <property type="entry name" value="vWA-like"/>
    <property type="match status" value="3"/>
</dbReference>
<feature type="compositionally biased region" description="Polar residues" evidence="2">
    <location>
        <begin position="692"/>
        <end position="712"/>
    </location>
</feature>